<evidence type="ECO:0000256" key="6">
    <source>
        <dbReference type="ARBA" id="ARBA00022679"/>
    </source>
</evidence>
<evidence type="ECO:0000259" key="10">
    <source>
        <dbReference type="Pfam" id="PF01048"/>
    </source>
</evidence>
<evidence type="ECO:0000256" key="8">
    <source>
        <dbReference type="PIRNR" id="PIRNR000477"/>
    </source>
</evidence>
<dbReference type="GO" id="GO:0009116">
    <property type="term" value="P:nucleoside metabolic process"/>
    <property type="evidence" value="ECO:0007669"/>
    <property type="project" value="InterPro"/>
</dbReference>
<dbReference type="GO" id="GO:0005737">
    <property type="term" value="C:cytoplasm"/>
    <property type="evidence" value="ECO:0007669"/>
    <property type="project" value="TreeGrafter"/>
</dbReference>
<dbReference type="Gene3D" id="3.40.50.1580">
    <property type="entry name" value="Nucleoside phosphorylase domain"/>
    <property type="match status" value="1"/>
</dbReference>
<dbReference type="NCBIfam" id="NF006054">
    <property type="entry name" value="PRK08202.1"/>
    <property type="match status" value="1"/>
</dbReference>
<evidence type="ECO:0000256" key="5">
    <source>
        <dbReference type="ARBA" id="ARBA00022676"/>
    </source>
</evidence>
<feature type="binding site" evidence="9">
    <location>
        <position position="213"/>
    </location>
    <ligand>
        <name>phosphate</name>
        <dbReference type="ChEBI" id="CHEBI:43474"/>
    </ligand>
</feature>
<evidence type="ECO:0000256" key="9">
    <source>
        <dbReference type="PIRSR" id="PIRSR000477-2"/>
    </source>
</evidence>
<keyword evidence="12" id="KW-1185">Reference proteome</keyword>
<comment type="function">
    <text evidence="1">The purine nucleoside phosphorylases catalyze the phosphorolytic breakdown of the N-glycosidic bond in the beta-(deoxy)ribonucleoside molecules, with the formation of the corresponding free purine bases and pentose-1-phosphate. Cleaves guanosine, inosine, 2'-deoxyguanosine and 2'-deoxyinosine.</text>
</comment>
<keyword evidence="6 8" id="KW-0808">Transferase</keyword>
<accession>A0A1M6L3K2</accession>
<dbReference type="NCBIfam" id="TIGR01697">
    <property type="entry name" value="PNPH-PUNA-XAPA"/>
    <property type="match status" value="1"/>
</dbReference>
<dbReference type="NCBIfam" id="TIGR01700">
    <property type="entry name" value="PNPH"/>
    <property type="match status" value="1"/>
</dbReference>
<reference evidence="12" key="1">
    <citation type="submission" date="2016-11" db="EMBL/GenBank/DDBJ databases">
        <authorList>
            <person name="Varghese N."/>
            <person name="Submissions S."/>
        </authorList>
    </citation>
    <scope>NUCLEOTIDE SEQUENCE [LARGE SCALE GENOMIC DNA]</scope>
    <source>
        <strain evidence="12">DSM 14826</strain>
    </source>
</reference>
<dbReference type="PANTHER" id="PTHR11904">
    <property type="entry name" value="METHYLTHIOADENOSINE/PURINE NUCLEOSIDE PHOSPHORYLASE"/>
    <property type="match status" value="1"/>
</dbReference>
<keyword evidence="5 8" id="KW-0328">Glycosyltransferase</keyword>
<dbReference type="PANTHER" id="PTHR11904:SF9">
    <property type="entry name" value="PURINE NUCLEOSIDE PHOSPHORYLASE-RELATED"/>
    <property type="match status" value="1"/>
</dbReference>
<comment type="catalytic activity">
    <reaction evidence="7">
        <text>a purine 2'-deoxy-D-ribonucleoside + phosphate = a purine nucleobase + 2-deoxy-alpha-D-ribose 1-phosphate</text>
        <dbReference type="Rhea" id="RHEA:36431"/>
        <dbReference type="ChEBI" id="CHEBI:26386"/>
        <dbReference type="ChEBI" id="CHEBI:43474"/>
        <dbReference type="ChEBI" id="CHEBI:57259"/>
        <dbReference type="ChEBI" id="CHEBI:142361"/>
        <dbReference type="EC" id="2.4.2.1"/>
    </reaction>
</comment>
<comment type="similarity">
    <text evidence="3 8">Belongs to the PNP/MTAP phosphorylase family.</text>
</comment>
<feature type="binding site" evidence="9">
    <location>
        <position position="62"/>
    </location>
    <ligand>
        <name>phosphate</name>
        <dbReference type="ChEBI" id="CHEBI:43474"/>
    </ligand>
</feature>
<dbReference type="GO" id="GO:0004731">
    <property type="term" value="F:purine-nucleoside phosphorylase activity"/>
    <property type="evidence" value="ECO:0007669"/>
    <property type="project" value="UniProtKB-EC"/>
</dbReference>
<dbReference type="InterPro" id="IPR000845">
    <property type="entry name" value="Nucleoside_phosphorylase_d"/>
</dbReference>
<evidence type="ECO:0000256" key="2">
    <source>
        <dbReference type="ARBA" id="ARBA00005058"/>
    </source>
</evidence>
<dbReference type="CDD" id="cd09009">
    <property type="entry name" value="PNP-EcPNPII_like"/>
    <property type="match status" value="1"/>
</dbReference>
<dbReference type="Proteomes" id="UP000243547">
    <property type="component" value="Unassembled WGS sequence"/>
</dbReference>
<dbReference type="PIRSF" id="PIRSF000477">
    <property type="entry name" value="PurNPase"/>
    <property type="match status" value="1"/>
</dbReference>
<sequence length="273" mass="29666">MENLMEKLNQTVSYLKERVSFQPEIGMILGSGLGVLAEEIEDAVKIPYEEIPNFPVSTVSGHAGNLVFGYLQGKSVVAMQGRFHYYEGYSQIEVTFPVRVMKLLGVEKLLVTNAAGGVNKGFNVGQLMLITDHINLTGSNPLIGPNLDELGVRFPDMSEAYNKDLGKIAKKVAQSLGINLAEGVYVGFSGPNYETPQEIEMVRTIGGDAVGMSTVPEVIVANHCGLKVLGISCITNMAAGILDQPLDHSEVIQVTKQVREDFIQLVKNIIKEI</sequence>
<evidence type="ECO:0000256" key="4">
    <source>
        <dbReference type="ARBA" id="ARBA00022553"/>
    </source>
</evidence>
<feature type="binding site" evidence="9">
    <location>
        <position position="194"/>
    </location>
    <ligand>
        <name>a purine D-ribonucleoside</name>
        <dbReference type="ChEBI" id="CHEBI:142355"/>
    </ligand>
</feature>
<dbReference type="InterPro" id="IPR035994">
    <property type="entry name" value="Nucleoside_phosphorylase_sf"/>
</dbReference>
<feature type="domain" description="Nucleoside phosphorylase" evidence="10">
    <location>
        <begin position="25"/>
        <end position="271"/>
    </location>
</feature>
<dbReference type="InterPro" id="IPR011270">
    <property type="entry name" value="Pur_Nuc_Pase_Ino/Guo-sp"/>
</dbReference>
<evidence type="ECO:0000256" key="1">
    <source>
        <dbReference type="ARBA" id="ARBA00002678"/>
    </source>
</evidence>
<evidence type="ECO:0000256" key="7">
    <source>
        <dbReference type="ARBA" id="ARBA00048556"/>
    </source>
</evidence>
<name>A0A1M6L3K2_9FIRM</name>
<organism evidence="11 12">
    <name type="scientific">Anaerobranca californiensis DSM 14826</name>
    <dbReference type="NCBI Taxonomy" id="1120989"/>
    <lineage>
        <taxon>Bacteria</taxon>
        <taxon>Bacillati</taxon>
        <taxon>Bacillota</taxon>
        <taxon>Clostridia</taxon>
        <taxon>Eubacteriales</taxon>
        <taxon>Proteinivoracaceae</taxon>
        <taxon>Anaerobranca</taxon>
    </lineage>
</organism>
<keyword evidence="4" id="KW-0597">Phosphoprotein</keyword>
<dbReference type="FunFam" id="3.40.50.1580:FF:000010">
    <property type="entry name" value="Purine nucleoside phosphorylase"/>
    <property type="match status" value="1"/>
</dbReference>
<feature type="binding site" evidence="9">
    <location>
        <position position="236"/>
    </location>
    <ligand>
        <name>a purine D-ribonucleoside</name>
        <dbReference type="ChEBI" id="CHEBI:142355"/>
    </ligand>
</feature>
<evidence type="ECO:0000313" key="11">
    <source>
        <dbReference type="EMBL" id="SHJ65766.1"/>
    </source>
</evidence>
<dbReference type="SUPFAM" id="SSF53167">
    <property type="entry name" value="Purine and uridine phosphorylases"/>
    <property type="match status" value="1"/>
</dbReference>
<dbReference type="EC" id="2.4.2.1" evidence="8"/>
<feature type="binding site" evidence="9">
    <location>
        <begin position="82"/>
        <end position="84"/>
    </location>
    <ligand>
        <name>phosphate</name>
        <dbReference type="ChEBI" id="CHEBI:43474"/>
    </ligand>
</feature>
<feature type="binding site" evidence="9">
    <location>
        <position position="114"/>
    </location>
    <ligand>
        <name>phosphate</name>
        <dbReference type="ChEBI" id="CHEBI:43474"/>
    </ligand>
</feature>
<proteinExistence type="inferred from homology"/>
<protein>
    <recommendedName>
        <fullName evidence="8">Purine nucleoside phosphorylase</fullName>
        <ecNumber evidence="8">2.4.2.1</ecNumber>
    </recommendedName>
    <alternativeName>
        <fullName evidence="8">Inosine-guanosine phosphorylase</fullName>
    </alternativeName>
</protein>
<dbReference type="AlphaFoldDB" id="A0A1M6L3K2"/>
<comment type="pathway">
    <text evidence="2 8">Purine metabolism; purine nucleoside salvage.</text>
</comment>
<evidence type="ECO:0000256" key="3">
    <source>
        <dbReference type="ARBA" id="ARBA00006751"/>
    </source>
</evidence>
<dbReference type="EMBL" id="FRAI01000005">
    <property type="protein sequence ID" value="SHJ65766.1"/>
    <property type="molecule type" value="Genomic_DNA"/>
</dbReference>
<feature type="binding site" evidence="9">
    <location>
        <position position="31"/>
    </location>
    <ligand>
        <name>phosphate</name>
        <dbReference type="ChEBI" id="CHEBI:43474"/>
    </ligand>
</feature>
<dbReference type="InterPro" id="IPR011268">
    <property type="entry name" value="Purine_phosphorylase"/>
</dbReference>
<dbReference type="STRING" id="1120989.SAMN02745227_00357"/>
<gene>
    <name evidence="11" type="ORF">SAMN02745227_00357</name>
</gene>
<evidence type="ECO:0000313" key="12">
    <source>
        <dbReference type="Proteomes" id="UP000243547"/>
    </source>
</evidence>
<dbReference type="UniPathway" id="UPA00606"/>
<dbReference type="Pfam" id="PF01048">
    <property type="entry name" value="PNP_UDP_1"/>
    <property type="match status" value="1"/>
</dbReference>